<dbReference type="AlphaFoldDB" id="A0A6A5XX64"/>
<sequence length="146" mass="16604">MYFFNQSSRGTDVSRGVQRNSCACLLSCRIFDRTHTHRNTSPRPSLCACLLHSAHLRSTHYQYSYRTPYSSPHKLQVASKVPIKPSISPYSQVTTLGYSLQEEKKNTQTRRLKKLPSNKNVSQCSPHSTLRTHSLCELAIPLLPRS</sequence>
<accession>A0A6A5XX64</accession>
<name>A0A6A5XX64_9PLEO</name>
<proteinExistence type="predicted"/>
<evidence type="ECO:0000313" key="2">
    <source>
        <dbReference type="Proteomes" id="UP000799778"/>
    </source>
</evidence>
<organism evidence="1 2">
    <name type="scientific">Aaosphaeria arxii CBS 175.79</name>
    <dbReference type="NCBI Taxonomy" id="1450172"/>
    <lineage>
        <taxon>Eukaryota</taxon>
        <taxon>Fungi</taxon>
        <taxon>Dikarya</taxon>
        <taxon>Ascomycota</taxon>
        <taxon>Pezizomycotina</taxon>
        <taxon>Dothideomycetes</taxon>
        <taxon>Pleosporomycetidae</taxon>
        <taxon>Pleosporales</taxon>
        <taxon>Pleosporales incertae sedis</taxon>
        <taxon>Aaosphaeria</taxon>
    </lineage>
</organism>
<dbReference type="GeneID" id="54278647"/>
<gene>
    <name evidence="1" type="ORF">BU24DRAFT_150149</name>
</gene>
<dbReference type="RefSeq" id="XP_033385756.1">
    <property type="nucleotide sequence ID" value="XM_033521250.1"/>
</dbReference>
<evidence type="ECO:0000313" key="1">
    <source>
        <dbReference type="EMBL" id="KAF2017417.1"/>
    </source>
</evidence>
<protein>
    <submittedName>
        <fullName evidence="1">Uncharacterized protein</fullName>
    </submittedName>
</protein>
<dbReference type="EMBL" id="ML978068">
    <property type="protein sequence ID" value="KAF2017417.1"/>
    <property type="molecule type" value="Genomic_DNA"/>
</dbReference>
<keyword evidence="2" id="KW-1185">Reference proteome</keyword>
<dbReference type="Proteomes" id="UP000799778">
    <property type="component" value="Unassembled WGS sequence"/>
</dbReference>
<reference evidence="1" key="1">
    <citation type="journal article" date="2020" name="Stud. Mycol.">
        <title>101 Dothideomycetes genomes: a test case for predicting lifestyles and emergence of pathogens.</title>
        <authorList>
            <person name="Haridas S."/>
            <person name="Albert R."/>
            <person name="Binder M."/>
            <person name="Bloem J."/>
            <person name="Labutti K."/>
            <person name="Salamov A."/>
            <person name="Andreopoulos B."/>
            <person name="Baker S."/>
            <person name="Barry K."/>
            <person name="Bills G."/>
            <person name="Bluhm B."/>
            <person name="Cannon C."/>
            <person name="Castanera R."/>
            <person name="Culley D."/>
            <person name="Daum C."/>
            <person name="Ezra D."/>
            <person name="Gonzalez J."/>
            <person name="Henrissat B."/>
            <person name="Kuo A."/>
            <person name="Liang C."/>
            <person name="Lipzen A."/>
            <person name="Lutzoni F."/>
            <person name="Magnuson J."/>
            <person name="Mondo S."/>
            <person name="Nolan M."/>
            <person name="Ohm R."/>
            <person name="Pangilinan J."/>
            <person name="Park H.-J."/>
            <person name="Ramirez L."/>
            <person name="Alfaro M."/>
            <person name="Sun H."/>
            <person name="Tritt A."/>
            <person name="Yoshinaga Y."/>
            <person name="Zwiers L.-H."/>
            <person name="Turgeon B."/>
            <person name="Goodwin S."/>
            <person name="Spatafora J."/>
            <person name="Crous P."/>
            <person name="Grigoriev I."/>
        </authorList>
    </citation>
    <scope>NUCLEOTIDE SEQUENCE</scope>
    <source>
        <strain evidence="1">CBS 175.79</strain>
    </source>
</reference>